<evidence type="ECO:0000313" key="1">
    <source>
        <dbReference type="EMBL" id="KAI8547018.1"/>
    </source>
</evidence>
<gene>
    <name evidence="1" type="ORF">RHMOL_Rhmol07G0163500</name>
</gene>
<protein>
    <submittedName>
        <fullName evidence="1">Uncharacterized protein</fullName>
    </submittedName>
</protein>
<name>A0ACC0N382_RHOML</name>
<organism evidence="1 2">
    <name type="scientific">Rhododendron molle</name>
    <name type="common">Chinese azalea</name>
    <name type="synonym">Azalea mollis</name>
    <dbReference type="NCBI Taxonomy" id="49168"/>
    <lineage>
        <taxon>Eukaryota</taxon>
        <taxon>Viridiplantae</taxon>
        <taxon>Streptophyta</taxon>
        <taxon>Embryophyta</taxon>
        <taxon>Tracheophyta</taxon>
        <taxon>Spermatophyta</taxon>
        <taxon>Magnoliopsida</taxon>
        <taxon>eudicotyledons</taxon>
        <taxon>Gunneridae</taxon>
        <taxon>Pentapetalae</taxon>
        <taxon>asterids</taxon>
        <taxon>Ericales</taxon>
        <taxon>Ericaceae</taxon>
        <taxon>Ericoideae</taxon>
        <taxon>Rhodoreae</taxon>
        <taxon>Rhododendron</taxon>
    </lineage>
</organism>
<keyword evidence="2" id="KW-1185">Reference proteome</keyword>
<evidence type="ECO:0000313" key="2">
    <source>
        <dbReference type="Proteomes" id="UP001062846"/>
    </source>
</evidence>
<accession>A0ACC0N382</accession>
<dbReference type="Proteomes" id="UP001062846">
    <property type="component" value="Chromosome 7"/>
</dbReference>
<dbReference type="EMBL" id="CM046394">
    <property type="protein sequence ID" value="KAI8547018.1"/>
    <property type="molecule type" value="Genomic_DNA"/>
</dbReference>
<reference evidence="1" key="1">
    <citation type="submission" date="2022-02" db="EMBL/GenBank/DDBJ databases">
        <title>Plant Genome Project.</title>
        <authorList>
            <person name="Zhang R.-G."/>
        </authorList>
    </citation>
    <scope>NUCLEOTIDE SEQUENCE</scope>
    <source>
        <strain evidence="1">AT1</strain>
    </source>
</reference>
<comment type="caution">
    <text evidence="1">The sequence shown here is derived from an EMBL/GenBank/DDBJ whole genome shotgun (WGS) entry which is preliminary data.</text>
</comment>
<proteinExistence type="predicted"/>
<sequence>MDDMLDSECSSGCESGWTLYLENSFLSPYPLKRRKTEKQSVSEDEEEEELSMVSDVSSGPLIFHEECFGNAGYGFFCHAALDVALLKTEGRERKREEIDVGRLRKMTLLSLMTLLALLSSTSPSWSRNREVVSGSKLVLNEEKKKDLFDLSPSDFHLHQFSSFPMYLHSTCLPPVGHSNLKAANILLNEELILVSPTVGWLF</sequence>